<dbReference type="EMBL" id="JACZKO010000056">
    <property type="protein sequence ID" value="MBE0563147.1"/>
    <property type="molecule type" value="Genomic_DNA"/>
</dbReference>
<reference evidence="1" key="1">
    <citation type="submission" date="2020-09" db="EMBL/GenBank/DDBJ databases">
        <authorList>
            <person name="Dalcin Martins P."/>
        </authorList>
    </citation>
    <scope>NUCLEOTIDE SEQUENCE</scope>
    <source>
        <strain evidence="1">MAG47</strain>
    </source>
</reference>
<dbReference type="AlphaFoldDB" id="A0A8I0N7T3"/>
<gene>
    <name evidence="1" type="ORF">IH622_20350</name>
</gene>
<evidence type="ECO:0000313" key="2">
    <source>
        <dbReference type="Proteomes" id="UP000642265"/>
    </source>
</evidence>
<name>A0A8I0N7T3_BRUAN</name>
<accession>A0A8I0N7T3</accession>
<organism evidence="1 2">
    <name type="scientific">Brucella anthropi</name>
    <name type="common">Ochrobactrum anthropi</name>
    <dbReference type="NCBI Taxonomy" id="529"/>
    <lineage>
        <taxon>Bacteria</taxon>
        <taxon>Pseudomonadati</taxon>
        <taxon>Pseudomonadota</taxon>
        <taxon>Alphaproteobacteria</taxon>
        <taxon>Hyphomicrobiales</taxon>
        <taxon>Brucellaceae</taxon>
        <taxon>Brucella/Ochrobactrum group</taxon>
        <taxon>Brucella</taxon>
    </lineage>
</organism>
<dbReference type="NCBIfam" id="NF033593">
    <property type="entry name" value="transpos_ISNCY_1"/>
    <property type="match status" value="1"/>
</dbReference>
<proteinExistence type="predicted"/>
<dbReference type="Proteomes" id="UP000642265">
    <property type="component" value="Unassembled WGS sequence"/>
</dbReference>
<reference evidence="1" key="2">
    <citation type="submission" date="2020-10" db="EMBL/GenBank/DDBJ databases">
        <title>Enrichment of novel Verrucomicrobia, Bacteroidetes and Krumholzibacteria in an oxygen-limited, methane- and iron-fed bioreactor inoculated with Bothnian Sea sediments.</title>
        <authorList>
            <person name="Martins P.D."/>
            <person name="de Jong A."/>
            <person name="Lenstra W.K."/>
            <person name="van Helmond N.A.G.M."/>
            <person name="Slomp C.P."/>
            <person name="Jetten M.S.M."/>
            <person name="Welte C.U."/>
            <person name="Rasigraf O."/>
        </authorList>
    </citation>
    <scope>NUCLEOTIDE SEQUENCE</scope>
    <source>
        <strain evidence="1">MAG47</strain>
    </source>
</reference>
<sequence length="515" mass="57835">MNVGAVIECLWGFRCLNPQHSPLFSTMRHHFQSQPDLQITPIEKIRLPLQSRDELPPILAGLQWLWMHPTLKAEIFALLEAKILAGKQATGRPGMDLWQILVLGVVRLGLDADWDRMEHIANYDTLVRQMLGVPVAPWGQDAKVFGHQTLRDNVALLDDELLQQINARIAAAGRAVFAKKAGAPLAALEVKVDSYVLETDVHFPTDLSLLWDAGRKCVDLVEGLLASGCDLPGWRKCKAWRRQLKACERAASQIVYRGGRNKEARVKRVVRAYLAVGRALSAKVNQSLLGLCDAVVDAARWERLAYFHGMLDKHLELVERRLLREETIPAPEKVFSLFEPHTEWIQKGKQRPNVELGHRLLLATDQQQLIQDYAVLRKAAEVDQSVPVADRLLGRYGAGSVASLSFDKGFTRAEDRELLGLYIPEVVMPKRGKKNAAETERESGKQFVALRRQHSAVESEINSLEHHGLNRCLDVGINGYLRYVGYGVLSYNLHVIGREWLARQRARGNLLALAA</sequence>
<evidence type="ECO:0000313" key="1">
    <source>
        <dbReference type="EMBL" id="MBE0563147.1"/>
    </source>
</evidence>
<protein>
    <submittedName>
        <fullName evidence="1">ISNCY family transposase</fullName>
    </submittedName>
</protein>
<comment type="caution">
    <text evidence="1">The sequence shown here is derived from an EMBL/GenBank/DDBJ whole genome shotgun (WGS) entry which is preliminary data.</text>
</comment>